<evidence type="ECO:0000256" key="1">
    <source>
        <dbReference type="ARBA" id="ARBA00001936"/>
    </source>
</evidence>
<accession>A0ABD3SCY9</accession>
<evidence type="ECO:0000256" key="6">
    <source>
        <dbReference type="ARBA" id="ARBA00023211"/>
    </source>
</evidence>
<evidence type="ECO:0000259" key="8">
    <source>
        <dbReference type="PROSITE" id="PS51462"/>
    </source>
</evidence>
<proteinExistence type="predicted"/>
<evidence type="ECO:0000313" key="9">
    <source>
        <dbReference type="EMBL" id="KAL3822389.1"/>
    </source>
</evidence>
<dbReference type="PANTHER" id="PTHR12992:SF24">
    <property type="entry name" value="PEROXISOMAL COENZYME A DIPHOSPHATASE NUDT7"/>
    <property type="match status" value="1"/>
</dbReference>
<dbReference type="Gene3D" id="3.90.79.10">
    <property type="entry name" value="Nucleoside Triphosphate Pyrophosphohydrolase"/>
    <property type="match status" value="1"/>
</dbReference>
<keyword evidence="6" id="KW-0464">Manganese</keyword>
<evidence type="ECO:0000256" key="3">
    <source>
        <dbReference type="ARBA" id="ARBA00022723"/>
    </source>
</evidence>
<dbReference type="AlphaFoldDB" id="A0ABD3SCY9"/>
<evidence type="ECO:0000256" key="5">
    <source>
        <dbReference type="ARBA" id="ARBA00022842"/>
    </source>
</evidence>
<dbReference type="Proteomes" id="UP001530377">
    <property type="component" value="Unassembled WGS sequence"/>
</dbReference>
<reference evidence="9 10" key="1">
    <citation type="submission" date="2024-10" db="EMBL/GenBank/DDBJ databases">
        <title>Updated reference genomes for cyclostephanoid diatoms.</title>
        <authorList>
            <person name="Roberts W.R."/>
            <person name="Alverson A.J."/>
        </authorList>
    </citation>
    <scope>NUCLEOTIDE SEQUENCE [LARGE SCALE GENOMIC DNA]</scope>
    <source>
        <strain evidence="9 10">AJA228-03</strain>
    </source>
</reference>
<evidence type="ECO:0000256" key="7">
    <source>
        <dbReference type="SAM" id="SignalP"/>
    </source>
</evidence>
<keyword evidence="7" id="KW-0732">Signal</keyword>
<evidence type="ECO:0000256" key="2">
    <source>
        <dbReference type="ARBA" id="ARBA00001946"/>
    </source>
</evidence>
<dbReference type="EMBL" id="JALLPB020000067">
    <property type="protein sequence ID" value="KAL3822389.1"/>
    <property type="molecule type" value="Genomic_DNA"/>
</dbReference>
<dbReference type="Pfam" id="PF00293">
    <property type="entry name" value="NUDIX"/>
    <property type="match status" value="1"/>
</dbReference>
<comment type="cofactor">
    <cofactor evidence="1">
        <name>Mn(2+)</name>
        <dbReference type="ChEBI" id="CHEBI:29035"/>
    </cofactor>
</comment>
<feature type="chain" id="PRO_5044749785" description="Nudix hydrolase domain-containing protein" evidence="7">
    <location>
        <begin position="18"/>
        <end position="297"/>
    </location>
</feature>
<dbReference type="CDD" id="cd03426">
    <property type="entry name" value="NUDIX_CoAse_Nudt7"/>
    <property type="match status" value="1"/>
</dbReference>
<dbReference type="GO" id="GO:0046872">
    <property type="term" value="F:metal ion binding"/>
    <property type="evidence" value="ECO:0007669"/>
    <property type="project" value="UniProtKB-KW"/>
</dbReference>
<keyword evidence="5" id="KW-0460">Magnesium</keyword>
<dbReference type="InterPro" id="IPR015797">
    <property type="entry name" value="NUDIX_hydrolase-like_dom_sf"/>
</dbReference>
<comment type="caution">
    <text evidence="9">The sequence shown here is derived from an EMBL/GenBank/DDBJ whole genome shotgun (WGS) entry which is preliminary data.</text>
</comment>
<dbReference type="InterPro" id="IPR045121">
    <property type="entry name" value="CoAse"/>
</dbReference>
<comment type="cofactor">
    <cofactor evidence="2">
        <name>Mg(2+)</name>
        <dbReference type="ChEBI" id="CHEBI:18420"/>
    </cofactor>
</comment>
<evidence type="ECO:0000313" key="10">
    <source>
        <dbReference type="Proteomes" id="UP001530377"/>
    </source>
</evidence>
<keyword evidence="4" id="KW-0378">Hydrolase</keyword>
<organism evidence="9 10">
    <name type="scientific">Cyclostephanos tholiformis</name>
    <dbReference type="NCBI Taxonomy" id="382380"/>
    <lineage>
        <taxon>Eukaryota</taxon>
        <taxon>Sar</taxon>
        <taxon>Stramenopiles</taxon>
        <taxon>Ochrophyta</taxon>
        <taxon>Bacillariophyta</taxon>
        <taxon>Coscinodiscophyceae</taxon>
        <taxon>Thalassiosirophycidae</taxon>
        <taxon>Stephanodiscales</taxon>
        <taxon>Stephanodiscaceae</taxon>
        <taxon>Cyclostephanos</taxon>
    </lineage>
</organism>
<dbReference type="GO" id="GO:0016787">
    <property type="term" value="F:hydrolase activity"/>
    <property type="evidence" value="ECO:0007669"/>
    <property type="project" value="UniProtKB-KW"/>
</dbReference>
<sequence length="297" mass="32156">MVGIGNALIRPLLFAFAATNGGREDYANAPGESPLLSSSSLLTASSVIDEGGSVVIMATTAAATTTDEVSDAIRRLRSMGMERKESHRHSSLRRASVLVPLFVRDNDKGDEHDDNIHVLLTQRPSSMKSHGGEVCLPGGKMDEFVDMGDDIRTALRETHEEVGLHPSHVEILGRMKSLESKHSLCVTPFVGWIRPSMMAEPSRLSINTSEVECAFAVPLKYFADPANVVHEERVKWRGDEFAMRTYHYYDLNEGGGDEGGGNERRKFVIWGLTAYIVRHVAKLAYGGGGGGGGGDGG</sequence>
<dbReference type="InterPro" id="IPR000086">
    <property type="entry name" value="NUDIX_hydrolase_dom"/>
</dbReference>
<name>A0ABD3SCY9_9STRA</name>
<keyword evidence="10" id="KW-1185">Reference proteome</keyword>
<dbReference type="PANTHER" id="PTHR12992">
    <property type="entry name" value="NUDIX HYDROLASE"/>
    <property type="match status" value="1"/>
</dbReference>
<protein>
    <recommendedName>
        <fullName evidence="8">Nudix hydrolase domain-containing protein</fullName>
    </recommendedName>
</protein>
<dbReference type="SUPFAM" id="SSF55811">
    <property type="entry name" value="Nudix"/>
    <property type="match status" value="1"/>
</dbReference>
<dbReference type="PROSITE" id="PS51462">
    <property type="entry name" value="NUDIX"/>
    <property type="match status" value="1"/>
</dbReference>
<keyword evidence="3" id="KW-0479">Metal-binding</keyword>
<feature type="signal peptide" evidence="7">
    <location>
        <begin position="1"/>
        <end position="17"/>
    </location>
</feature>
<evidence type="ECO:0000256" key="4">
    <source>
        <dbReference type="ARBA" id="ARBA00022801"/>
    </source>
</evidence>
<feature type="domain" description="Nudix hydrolase" evidence="8">
    <location>
        <begin position="92"/>
        <end position="273"/>
    </location>
</feature>
<gene>
    <name evidence="9" type="ORF">ACHAXA_010867</name>
</gene>